<organism evidence="1 2">
    <name type="scientific">Flavobacterium piscis</name>
    <dbReference type="NCBI Taxonomy" id="1114874"/>
    <lineage>
        <taxon>Bacteria</taxon>
        <taxon>Pseudomonadati</taxon>
        <taxon>Bacteroidota</taxon>
        <taxon>Flavobacteriia</taxon>
        <taxon>Flavobacteriales</taxon>
        <taxon>Flavobacteriaceae</taxon>
        <taxon>Flavobacterium</taxon>
    </lineage>
</organism>
<comment type="caution">
    <text evidence="1">The sequence shown here is derived from an EMBL/GenBank/DDBJ whole genome shotgun (WGS) entry which is preliminary data.</text>
</comment>
<accession>A0ABU1Y6K1</accession>
<keyword evidence="2" id="KW-1185">Reference proteome</keyword>
<evidence type="ECO:0000313" key="2">
    <source>
        <dbReference type="Proteomes" id="UP001269081"/>
    </source>
</evidence>
<protein>
    <submittedName>
        <fullName evidence="1">Uncharacterized protein</fullName>
    </submittedName>
</protein>
<evidence type="ECO:0000313" key="1">
    <source>
        <dbReference type="EMBL" id="MDR7209141.1"/>
    </source>
</evidence>
<gene>
    <name evidence="1" type="ORF">J2W48_001071</name>
</gene>
<dbReference type="RefSeq" id="WP_310279084.1">
    <property type="nucleotide sequence ID" value="NZ_JAVDWQ010000002.1"/>
</dbReference>
<proteinExistence type="predicted"/>
<dbReference type="EMBL" id="JAVDWQ010000002">
    <property type="protein sequence ID" value="MDR7209141.1"/>
    <property type="molecule type" value="Genomic_DNA"/>
</dbReference>
<reference evidence="1 2" key="1">
    <citation type="submission" date="2023-07" db="EMBL/GenBank/DDBJ databases">
        <title>Sorghum-associated microbial communities from plants grown in Nebraska, USA.</title>
        <authorList>
            <person name="Schachtman D."/>
        </authorList>
    </citation>
    <scope>NUCLEOTIDE SEQUENCE [LARGE SCALE GENOMIC DNA]</scope>
    <source>
        <strain evidence="1 2">4129</strain>
    </source>
</reference>
<sequence length="324" mass="38404">MDEIYQIETLDGLENYLVQFETDKIRESLYTEFLKYSDYKNVTEWNKAVRLCESLTIIGWGEKEPVEAKKGMFYNGNPETTFYNKDRQSRYVSAIWSSRTTGFTMEQGRTDYHESPDVPAKQTILWDYPTVEEIQNLKLENQKNWIPKNPILITQGISNCYENSQKLIDGIKNELQPKLDSEMQIEKYGKSINRIVFVLSMSYYDNNSCKTNYIIADENLKLKQKDFYPALLKMFTKKEIADNGYFLRNRYDYGNFQSNTGIIKTEIKFEKEFSEMSYEDQKAKLTEYISTALLNITDKLKKKKLQYDFDLMLEDFRKIVSDWK</sequence>
<name>A0ABU1Y6K1_9FLAO</name>
<dbReference type="Proteomes" id="UP001269081">
    <property type="component" value="Unassembled WGS sequence"/>
</dbReference>